<dbReference type="InterPro" id="IPR029063">
    <property type="entry name" value="SAM-dependent_MTases_sf"/>
</dbReference>
<sequence>MKIFPSIEKALRRSRDRMFARLRSFDQFRQISLLTINNDIVLVTRQFADHKLTFSPHEMIGKSLFKNGHFQRGLADRVLEIVGETKGKTLLEIGANIGTHSIYLTRSGRFDRLICVEPEPRNVNLLKQNLFLNDLTDKTIVVECAAGDHNGVVDFYFDESNYGASSMTKPRGEARSTRVPLRRVDDILRGVDVSPDDIGLVWMDIEGAELEALKSMRELVDRRIPILMEYVPSRYRPSEANETTAYLSQHYGRCVVFSGKSEREMDIRNLPGGENDILLLP</sequence>
<dbReference type="SUPFAM" id="SSF53335">
    <property type="entry name" value="S-adenosyl-L-methionine-dependent methyltransferases"/>
    <property type="match status" value="1"/>
</dbReference>
<reference evidence="3" key="1">
    <citation type="journal article" date="2019" name="Int. J. Syst. Evol. Microbiol.">
        <title>The Global Catalogue of Microorganisms (GCM) 10K type strain sequencing project: providing services to taxonomists for standard genome sequencing and annotation.</title>
        <authorList>
            <consortium name="The Broad Institute Genomics Platform"/>
            <consortium name="The Broad Institute Genome Sequencing Center for Infectious Disease"/>
            <person name="Wu L."/>
            <person name="Ma J."/>
        </authorList>
    </citation>
    <scope>NUCLEOTIDE SEQUENCE [LARGE SCALE GENOMIC DNA]</scope>
    <source>
        <strain evidence="3">ICMP 19515</strain>
    </source>
</reference>
<dbReference type="GO" id="GO:0008168">
    <property type="term" value="F:methyltransferase activity"/>
    <property type="evidence" value="ECO:0007669"/>
    <property type="project" value="UniProtKB-KW"/>
</dbReference>
<feature type="domain" description="Methyltransferase FkbM" evidence="1">
    <location>
        <begin position="92"/>
        <end position="247"/>
    </location>
</feature>
<keyword evidence="2" id="KW-0808">Transferase</keyword>
<name>A0ABV7MM78_9HYPH</name>
<keyword evidence="3" id="KW-1185">Reference proteome</keyword>
<proteinExistence type="predicted"/>
<evidence type="ECO:0000259" key="1">
    <source>
        <dbReference type="Pfam" id="PF05050"/>
    </source>
</evidence>
<dbReference type="PANTHER" id="PTHR34203">
    <property type="entry name" value="METHYLTRANSFERASE, FKBM FAMILY PROTEIN"/>
    <property type="match status" value="1"/>
</dbReference>
<dbReference type="GO" id="GO:0032259">
    <property type="term" value="P:methylation"/>
    <property type="evidence" value="ECO:0007669"/>
    <property type="project" value="UniProtKB-KW"/>
</dbReference>
<accession>A0ABV7MM78</accession>
<dbReference type="Gene3D" id="3.40.50.150">
    <property type="entry name" value="Vaccinia Virus protein VP39"/>
    <property type="match status" value="1"/>
</dbReference>
<evidence type="ECO:0000313" key="2">
    <source>
        <dbReference type="EMBL" id="MFC3322450.1"/>
    </source>
</evidence>
<dbReference type="InterPro" id="IPR006342">
    <property type="entry name" value="FkbM_mtfrase"/>
</dbReference>
<protein>
    <submittedName>
        <fullName evidence="2">FkbM family methyltransferase</fullName>
    </submittedName>
</protein>
<organism evidence="2 3">
    <name type="scientific">Mesorhizobium cantuariense</name>
    <dbReference type="NCBI Taxonomy" id="1300275"/>
    <lineage>
        <taxon>Bacteria</taxon>
        <taxon>Pseudomonadati</taxon>
        <taxon>Pseudomonadota</taxon>
        <taxon>Alphaproteobacteria</taxon>
        <taxon>Hyphomicrobiales</taxon>
        <taxon>Phyllobacteriaceae</taxon>
        <taxon>Mesorhizobium</taxon>
    </lineage>
</organism>
<dbReference type="PANTHER" id="PTHR34203:SF15">
    <property type="entry name" value="SLL1173 PROTEIN"/>
    <property type="match status" value="1"/>
</dbReference>
<dbReference type="RefSeq" id="WP_378979024.1">
    <property type="nucleotide sequence ID" value="NZ_JBHRVD010000001.1"/>
</dbReference>
<evidence type="ECO:0000313" key="3">
    <source>
        <dbReference type="Proteomes" id="UP001595648"/>
    </source>
</evidence>
<dbReference type="InterPro" id="IPR052514">
    <property type="entry name" value="SAM-dependent_MTase"/>
</dbReference>
<comment type="caution">
    <text evidence="2">The sequence shown here is derived from an EMBL/GenBank/DDBJ whole genome shotgun (WGS) entry which is preliminary data.</text>
</comment>
<dbReference type="Proteomes" id="UP001595648">
    <property type="component" value="Unassembled WGS sequence"/>
</dbReference>
<dbReference type="EMBL" id="JBHRVD010000001">
    <property type="protein sequence ID" value="MFC3322450.1"/>
    <property type="molecule type" value="Genomic_DNA"/>
</dbReference>
<dbReference type="NCBIfam" id="TIGR01444">
    <property type="entry name" value="fkbM_fam"/>
    <property type="match status" value="1"/>
</dbReference>
<dbReference type="Pfam" id="PF05050">
    <property type="entry name" value="Methyltransf_21"/>
    <property type="match status" value="1"/>
</dbReference>
<gene>
    <name evidence="2" type="ORF">ACFOJ9_11745</name>
</gene>
<keyword evidence="2" id="KW-0489">Methyltransferase</keyword>